<dbReference type="InterPro" id="IPR036351">
    <property type="entry name" value="Ribosomal_eL32_sf"/>
</dbReference>
<organism evidence="5 6">
    <name type="scientific">Huberarchaeum crystalense</name>
    <dbReference type="NCBI Taxonomy" id="2014257"/>
    <lineage>
        <taxon>Archaea</taxon>
        <taxon>Candidatus Huberarchaeota</taxon>
        <taxon>Candidatus Huberarchaeia</taxon>
        <taxon>Candidatus Huberarchaeales</taxon>
        <taxon>Candidatus Huberarchaeaceae</taxon>
        <taxon>Candidatus Huberarchaeum</taxon>
    </lineage>
</organism>
<comment type="similarity">
    <text evidence="1">Belongs to the eukaryotic ribosomal protein eL32 family.</text>
</comment>
<dbReference type="GO" id="GO:0022625">
    <property type="term" value="C:cytosolic large ribosomal subunit"/>
    <property type="evidence" value="ECO:0007669"/>
    <property type="project" value="TreeGrafter"/>
</dbReference>
<feature type="region of interest" description="Disordered" evidence="4">
    <location>
        <begin position="141"/>
        <end position="181"/>
    </location>
</feature>
<dbReference type="Proteomes" id="UP000229789">
    <property type="component" value="Unassembled WGS sequence"/>
</dbReference>
<dbReference type="SMART" id="SM01393">
    <property type="entry name" value="Ribosomal_L32e"/>
    <property type="match status" value="1"/>
</dbReference>
<evidence type="ECO:0000313" key="6">
    <source>
        <dbReference type="Proteomes" id="UP000229789"/>
    </source>
</evidence>
<accession>A0A2G9LJW3</accession>
<dbReference type="InterPro" id="IPR001515">
    <property type="entry name" value="Ribosomal_eL32"/>
</dbReference>
<evidence type="ECO:0000313" key="5">
    <source>
        <dbReference type="EMBL" id="PIN66470.1"/>
    </source>
</evidence>
<evidence type="ECO:0000256" key="4">
    <source>
        <dbReference type="SAM" id="MobiDB-lite"/>
    </source>
</evidence>
<name>A0A2G9LJW3_HUBC1</name>
<evidence type="ECO:0000256" key="1">
    <source>
        <dbReference type="ARBA" id="ARBA00008431"/>
    </source>
</evidence>
<keyword evidence="3" id="KW-0687">Ribonucleoprotein</keyword>
<sequence>MSLRNKAKILKTGIRKPRFMRVGISSSHGRLDEKWRLPGIHSHFRRKTEFPHNRPNIGYKQPENLRGLHPSGLRPIWIHNLKELEKVDPKTQGIYVAAQIGAKLKTKIVEDAKKKKIKIFNPKINRKIKIKKVKKEIKVDKKEADEKNDVGKEPVKKEAEKIKESAEKKNVEKEDEKNKDKVKKEIKVDKKEIVKKEDDEKNDVGKEPVKKEVEKSIKK</sequence>
<evidence type="ECO:0000256" key="3">
    <source>
        <dbReference type="ARBA" id="ARBA00023274"/>
    </source>
</evidence>
<comment type="caution">
    <text evidence="5">The sequence shown here is derived from an EMBL/GenBank/DDBJ whole genome shotgun (WGS) entry which is preliminary data.</text>
</comment>
<feature type="region of interest" description="Disordered" evidence="4">
    <location>
        <begin position="197"/>
        <end position="219"/>
    </location>
</feature>
<dbReference type="Pfam" id="PF01655">
    <property type="entry name" value="Ribosomal_L32e"/>
    <property type="match status" value="1"/>
</dbReference>
<gene>
    <name evidence="5" type="ORF">COW69_02075</name>
</gene>
<keyword evidence="2" id="KW-0689">Ribosomal protein</keyword>
<protein>
    <submittedName>
        <fullName evidence="5">Uncharacterized protein</fullName>
    </submittedName>
</protein>
<proteinExistence type="inferred from homology"/>
<dbReference type="PANTHER" id="PTHR23413:SF1">
    <property type="entry name" value="RIBOSOMAL PROTEIN L32"/>
    <property type="match status" value="1"/>
</dbReference>
<reference evidence="5 6" key="1">
    <citation type="submission" date="2017-09" db="EMBL/GenBank/DDBJ databases">
        <title>Depth-based differentiation of microbial function through sediment-hosted aquifers and enrichment of novel symbionts in the deep terrestrial subsurface.</title>
        <authorList>
            <person name="Probst A.J."/>
            <person name="Ladd B."/>
            <person name="Jarett J.K."/>
            <person name="Geller-Mcgrath D.E."/>
            <person name="Sieber C.M."/>
            <person name="Emerson J.B."/>
            <person name="Anantharaman K."/>
            <person name="Thomas B.C."/>
            <person name="Malmstrom R."/>
            <person name="Stieglmeier M."/>
            <person name="Klingl A."/>
            <person name="Woyke T."/>
            <person name="Ryan C.M."/>
            <person name="Banfield J.F."/>
        </authorList>
    </citation>
    <scope>NUCLEOTIDE SEQUENCE [LARGE SCALE GENOMIC DNA]</scope>
    <source>
        <strain evidence="5">CG18_big_fil_WC_8_21_14_2_50_31_19</strain>
    </source>
</reference>
<dbReference type="GO" id="GO:0003735">
    <property type="term" value="F:structural constituent of ribosome"/>
    <property type="evidence" value="ECO:0007669"/>
    <property type="project" value="InterPro"/>
</dbReference>
<dbReference type="AlphaFoldDB" id="A0A2G9LJW3"/>
<dbReference type="GO" id="GO:0006412">
    <property type="term" value="P:translation"/>
    <property type="evidence" value="ECO:0007669"/>
    <property type="project" value="InterPro"/>
</dbReference>
<dbReference type="EMBL" id="PCUF01000033">
    <property type="protein sequence ID" value="PIN66470.1"/>
    <property type="molecule type" value="Genomic_DNA"/>
</dbReference>
<dbReference type="PANTHER" id="PTHR23413">
    <property type="entry name" value="60S RIBOSOMAL PROTEIN L32 AND DNA-DIRECTED RNA POLYMERASE II, SUBUNIT N"/>
    <property type="match status" value="1"/>
</dbReference>
<evidence type="ECO:0000256" key="2">
    <source>
        <dbReference type="ARBA" id="ARBA00022980"/>
    </source>
</evidence>
<dbReference type="SUPFAM" id="SSF52042">
    <property type="entry name" value="Ribosomal protein L32e"/>
    <property type="match status" value="1"/>
</dbReference>